<evidence type="ECO:0008006" key="4">
    <source>
        <dbReference type="Google" id="ProtNLM"/>
    </source>
</evidence>
<proteinExistence type="predicted"/>
<reference evidence="2" key="1">
    <citation type="submission" date="2022-12" db="EMBL/GenBank/DDBJ databases">
        <authorList>
            <person name="Alioto T."/>
            <person name="Alioto T."/>
            <person name="Gomez Garrido J."/>
        </authorList>
    </citation>
    <scope>NUCLEOTIDE SEQUENCE</scope>
</reference>
<name>A0AA35KRC6_9SAUR</name>
<keyword evidence="1" id="KW-0812">Transmembrane</keyword>
<keyword evidence="1" id="KW-1133">Transmembrane helix</keyword>
<keyword evidence="3" id="KW-1185">Reference proteome</keyword>
<accession>A0AA35KRC6</accession>
<gene>
    <name evidence="2" type="ORF">PODLI_1B040664</name>
</gene>
<keyword evidence="1" id="KW-0472">Membrane</keyword>
<sequence length="117" mass="13197">MGVVVQNHLEGSRLRKADRVAFVRVACEKKLSANASCCRRDFANGPLESAKPSLREGGGCRRLPRPAFSRFSLARFILFYFFQFSSVHFYLYFRSAPVKRSACFPAGEGIMDAILRL</sequence>
<protein>
    <recommendedName>
        <fullName evidence="4">Transmembrane protein</fullName>
    </recommendedName>
</protein>
<dbReference type="AlphaFoldDB" id="A0AA35KRC6"/>
<dbReference type="Proteomes" id="UP001178461">
    <property type="component" value="Chromosome 8"/>
</dbReference>
<evidence type="ECO:0000313" key="2">
    <source>
        <dbReference type="EMBL" id="CAI5782912.1"/>
    </source>
</evidence>
<dbReference type="EMBL" id="OX395133">
    <property type="protein sequence ID" value="CAI5782912.1"/>
    <property type="molecule type" value="Genomic_DNA"/>
</dbReference>
<organism evidence="2 3">
    <name type="scientific">Podarcis lilfordi</name>
    <name type="common">Lilford's wall lizard</name>
    <dbReference type="NCBI Taxonomy" id="74358"/>
    <lineage>
        <taxon>Eukaryota</taxon>
        <taxon>Metazoa</taxon>
        <taxon>Chordata</taxon>
        <taxon>Craniata</taxon>
        <taxon>Vertebrata</taxon>
        <taxon>Euteleostomi</taxon>
        <taxon>Lepidosauria</taxon>
        <taxon>Squamata</taxon>
        <taxon>Bifurcata</taxon>
        <taxon>Unidentata</taxon>
        <taxon>Episquamata</taxon>
        <taxon>Laterata</taxon>
        <taxon>Lacertibaenia</taxon>
        <taxon>Lacertidae</taxon>
        <taxon>Podarcis</taxon>
    </lineage>
</organism>
<evidence type="ECO:0000313" key="3">
    <source>
        <dbReference type="Proteomes" id="UP001178461"/>
    </source>
</evidence>
<evidence type="ECO:0000256" key="1">
    <source>
        <dbReference type="SAM" id="Phobius"/>
    </source>
</evidence>
<feature type="transmembrane region" description="Helical" evidence="1">
    <location>
        <begin position="73"/>
        <end position="93"/>
    </location>
</feature>